<dbReference type="HOGENOM" id="CLU_050910_2_1_9"/>
<dbReference type="Pfam" id="PF02390">
    <property type="entry name" value="Methyltransf_4"/>
    <property type="match status" value="1"/>
</dbReference>
<comment type="pathway">
    <text evidence="7 9">tRNA modification; N(7)-methylguanine-tRNA biosynthesis.</text>
</comment>
<evidence type="ECO:0000256" key="1">
    <source>
        <dbReference type="ARBA" id="ARBA00000142"/>
    </source>
</evidence>
<dbReference type="SUPFAM" id="SSF53335">
    <property type="entry name" value="S-adenosyl-L-methionine-dependent methyltransferases"/>
    <property type="match status" value="1"/>
</dbReference>
<dbReference type="NCBIfam" id="TIGR00091">
    <property type="entry name" value="tRNA (guanosine(46)-N7)-methyltransferase TrmB"/>
    <property type="match status" value="1"/>
</dbReference>
<feature type="binding site" evidence="9">
    <location>
        <position position="150"/>
    </location>
    <ligand>
        <name>substrate</name>
    </ligand>
</feature>
<dbReference type="FunFam" id="3.40.50.150:FF:000035">
    <property type="entry name" value="tRNA (guanine-N(7)-)-methyltransferase"/>
    <property type="match status" value="1"/>
</dbReference>
<dbReference type="InterPro" id="IPR055361">
    <property type="entry name" value="tRNA_methyltr_TrmB_bact"/>
</dbReference>
<dbReference type="Proteomes" id="UP000000719">
    <property type="component" value="Chromosome"/>
</dbReference>
<dbReference type="InterPro" id="IPR003358">
    <property type="entry name" value="tRNA_(Gua-N-7)_MeTrfase_Trmb"/>
</dbReference>
<evidence type="ECO:0000313" key="11">
    <source>
        <dbReference type="Proteomes" id="UP000000719"/>
    </source>
</evidence>
<evidence type="ECO:0000256" key="3">
    <source>
        <dbReference type="ARBA" id="ARBA00022603"/>
    </source>
</evidence>
<comment type="function">
    <text evidence="2 9">Catalyzes the formation of N(7)-methylguanine at position 46 (m7G46) in tRNA.</text>
</comment>
<dbReference type="UniPathway" id="UPA00989"/>
<evidence type="ECO:0000256" key="8">
    <source>
        <dbReference type="ARBA" id="ARBA00060767"/>
    </source>
</evidence>
<evidence type="ECO:0000313" key="10">
    <source>
        <dbReference type="EMBL" id="ACL69278.1"/>
    </source>
</evidence>
<name>B8D251_HALOH</name>
<comment type="similarity">
    <text evidence="8 9">Belongs to the class I-like SAM-binding methyltransferase superfamily. TrmB family.</text>
</comment>
<feature type="binding site" evidence="9">
    <location>
        <position position="118"/>
    </location>
    <ligand>
        <name>substrate</name>
    </ligand>
</feature>
<protein>
    <recommendedName>
        <fullName evidence="9">tRNA (guanine-N(7)-)-methyltransferase</fullName>
        <ecNumber evidence="9">2.1.1.33</ecNumber>
    </recommendedName>
    <alternativeName>
        <fullName evidence="9">tRNA (guanine(46)-N(7))-methyltransferase</fullName>
    </alternativeName>
    <alternativeName>
        <fullName evidence="9">tRNA(m7G46)-methyltransferase</fullName>
    </alternativeName>
</protein>
<dbReference type="PANTHER" id="PTHR23417">
    <property type="entry name" value="3-DEOXY-D-MANNO-OCTULOSONIC-ACID TRANSFERASE/TRNA GUANINE-N 7 - -METHYLTRANSFERASE"/>
    <property type="match status" value="1"/>
</dbReference>
<evidence type="ECO:0000256" key="2">
    <source>
        <dbReference type="ARBA" id="ARBA00003015"/>
    </source>
</evidence>
<feature type="binding site" evidence="9">
    <location>
        <position position="92"/>
    </location>
    <ligand>
        <name>S-adenosyl-L-methionine</name>
        <dbReference type="ChEBI" id="CHEBI:59789"/>
    </ligand>
</feature>
<evidence type="ECO:0000256" key="6">
    <source>
        <dbReference type="ARBA" id="ARBA00022694"/>
    </source>
</evidence>
<reference evidence="10 11" key="1">
    <citation type="journal article" date="2009" name="PLoS ONE">
        <title>Genome analysis of the anaerobic thermohalophilic bacterium Halothermothrix orenii.</title>
        <authorList>
            <person name="Mavromatis K."/>
            <person name="Ivanova N."/>
            <person name="Anderson I."/>
            <person name="Lykidis A."/>
            <person name="Hooper S.D."/>
            <person name="Sun H."/>
            <person name="Kunin V."/>
            <person name="Lapidus A."/>
            <person name="Hugenholtz P."/>
            <person name="Patel B."/>
            <person name="Kyrpides N.C."/>
        </authorList>
    </citation>
    <scope>NUCLEOTIDE SEQUENCE [LARGE SCALE GENOMIC DNA]</scope>
    <source>
        <strain evidence="11">H 168 / OCM 544 / DSM 9562</strain>
    </source>
</reference>
<keyword evidence="3 9" id="KW-0489">Methyltransferase</keyword>
<keyword evidence="5 9" id="KW-0949">S-adenosyl-L-methionine</keyword>
<keyword evidence="6 9" id="KW-0819">tRNA processing</keyword>
<dbReference type="OrthoDB" id="9802090at2"/>
<feature type="binding site" evidence="9">
    <location>
        <position position="40"/>
    </location>
    <ligand>
        <name>S-adenosyl-L-methionine</name>
        <dbReference type="ChEBI" id="CHEBI:59789"/>
    </ligand>
</feature>
<gene>
    <name evidence="9" type="primary">trmB</name>
    <name evidence="10" type="ordered locus">Hore_05200</name>
</gene>
<evidence type="ECO:0000256" key="7">
    <source>
        <dbReference type="ARBA" id="ARBA00060552"/>
    </source>
</evidence>
<proteinExistence type="inferred from homology"/>
<comment type="caution">
    <text evidence="9">Lacks conserved residue(s) required for the propagation of feature annotation.</text>
</comment>
<accession>B8D251</accession>
<evidence type="ECO:0000256" key="5">
    <source>
        <dbReference type="ARBA" id="ARBA00022691"/>
    </source>
</evidence>
<evidence type="ECO:0000256" key="4">
    <source>
        <dbReference type="ARBA" id="ARBA00022679"/>
    </source>
</evidence>
<dbReference type="GO" id="GO:0043527">
    <property type="term" value="C:tRNA methyltransferase complex"/>
    <property type="evidence" value="ECO:0007669"/>
    <property type="project" value="TreeGrafter"/>
</dbReference>
<dbReference type="RefSeq" id="WP_012635466.1">
    <property type="nucleotide sequence ID" value="NC_011899.1"/>
</dbReference>
<organism evidence="10 11">
    <name type="scientific">Halothermothrix orenii (strain H 168 / OCM 544 / DSM 9562)</name>
    <dbReference type="NCBI Taxonomy" id="373903"/>
    <lineage>
        <taxon>Bacteria</taxon>
        <taxon>Bacillati</taxon>
        <taxon>Bacillota</taxon>
        <taxon>Clostridia</taxon>
        <taxon>Halanaerobiales</taxon>
        <taxon>Halothermotrichaceae</taxon>
        <taxon>Halothermothrix</taxon>
    </lineage>
</organism>
<dbReference type="InterPro" id="IPR029063">
    <property type="entry name" value="SAM-dependent_MTases_sf"/>
</dbReference>
<comment type="catalytic activity">
    <reaction evidence="1 9">
        <text>guanosine(46) in tRNA + S-adenosyl-L-methionine = N(7)-methylguanosine(46) in tRNA + S-adenosyl-L-homocysteine</text>
        <dbReference type="Rhea" id="RHEA:42708"/>
        <dbReference type="Rhea" id="RHEA-COMP:10188"/>
        <dbReference type="Rhea" id="RHEA-COMP:10189"/>
        <dbReference type="ChEBI" id="CHEBI:57856"/>
        <dbReference type="ChEBI" id="CHEBI:59789"/>
        <dbReference type="ChEBI" id="CHEBI:74269"/>
        <dbReference type="ChEBI" id="CHEBI:74480"/>
        <dbReference type="EC" id="2.1.1.33"/>
    </reaction>
</comment>
<dbReference type="HAMAP" id="MF_01057">
    <property type="entry name" value="tRNA_methyltr_TrmB"/>
    <property type="match status" value="1"/>
</dbReference>
<dbReference type="KEGG" id="hor:Hore_05200"/>
<dbReference type="CDD" id="cd02440">
    <property type="entry name" value="AdoMet_MTases"/>
    <property type="match status" value="1"/>
</dbReference>
<dbReference type="PROSITE" id="PS51625">
    <property type="entry name" value="SAM_MT_TRMB"/>
    <property type="match status" value="1"/>
</dbReference>
<keyword evidence="4 9" id="KW-0808">Transferase</keyword>
<evidence type="ECO:0000256" key="9">
    <source>
        <dbReference type="HAMAP-Rule" id="MF_01057"/>
    </source>
</evidence>
<sequence length="211" mass="25125">MRNKPHLEEKFKKHPLVIYKLEDKVNWVNFFGNNHPIHLEIGTGRSDFILKLARENHDINFIGMDKVKEALNYPVSKAKEEGLPNIGFIYGDARNLREYFDDDRVSRIYLNFSDPWTKRKHIKRRLTHKDFLELYKKILIEGGEIHLKTDDYNFFKFSLESLSQNGFLLRNITFDLHHSKFAEDNIMTGYEKRWLSEGKGIFRLEGVFKTE</sequence>
<dbReference type="EMBL" id="CP001098">
    <property type="protein sequence ID" value="ACL69278.1"/>
    <property type="molecule type" value="Genomic_DNA"/>
</dbReference>
<dbReference type="STRING" id="373903.Hore_05200"/>
<dbReference type="eggNOG" id="COG0220">
    <property type="taxonomic scope" value="Bacteria"/>
</dbReference>
<dbReference type="AlphaFoldDB" id="B8D251"/>
<dbReference type="EC" id="2.1.1.33" evidence="9"/>
<dbReference type="NCBIfam" id="NF001080">
    <property type="entry name" value="PRK00121.2-2"/>
    <property type="match status" value="1"/>
</dbReference>
<keyword evidence="11" id="KW-1185">Reference proteome</keyword>
<feature type="binding site" evidence="9">
    <location>
        <begin position="188"/>
        <end position="191"/>
    </location>
    <ligand>
        <name>substrate</name>
    </ligand>
</feature>
<dbReference type="Gene3D" id="3.40.50.150">
    <property type="entry name" value="Vaccinia Virus protein VP39"/>
    <property type="match status" value="1"/>
</dbReference>
<feature type="binding site" evidence="9">
    <location>
        <position position="65"/>
    </location>
    <ligand>
        <name>S-adenosyl-L-methionine</name>
        <dbReference type="ChEBI" id="CHEBI:59789"/>
    </ligand>
</feature>
<feature type="binding site" evidence="9">
    <location>
        <position position="114"/>
    </location>
    <ligand>
        <name>S-adenosyl-L-methionine</name>
        <dbReference type="ChEBI" id="CHEBI:59789"/>
    </ligand>
</feature>
<dbReference type="GO" id="GO:0008176">
    <property type="term" value="F:tRNA (guanine(46)-N7)-methyltransferase activity"/>
    <property type="evidence" value="ECO:0007669"/>
    <property type="project" value="UniProtKB-UniRule"/>
</dbReference>
<dbReference type="PANTHER" id="PTHR23417:SF14">
    <property type="entry name" value="PENTACOTRIPEPTIDE-REPEAT REGION OF PRORP DOMAIN-CONTAINING PROTEIN"/>
    <property type="match status" value="1"/>
</dbReference>